<dbReference type="PANTHER" id="PTHR42681">
    <property type="entry name" value="MALONYL-COA-ACYL CARRIER PROTEIN TRANSACYLASE, MITOCHONDRIAL"/>
    <property type="match status" value="1"/>
</dbReference>
<comment type="catalytic activity">
    <reaction evidence="5">
        <text>holo-[ACP] + malonyl-CoA = malonyl-[ACP] + CoA</text>
        <dbReference type="Rhea" id="RHEA:41792"/>
        <dbReference type="Rhea" id="RHEA-COMP:9623"/>
        <dbReference type="Rhea" id="RHEA-COMP:9685"/>
        <dbReference type="ChEBI" id="CHEBI:57287"/>
        <dbReference type="ChEBI" id="CHEBI:57384"/>
        <dbReference type="ChEBI" id="CHEBI:64479"/>
        <dbReference type="ChEBI" id="CHEBI:78449"/>
        <dbReference type="EC" id="2.3.1.39"/>
    </reaction>
</comment>
<dbReference type="InterPro" id="IPR014043">
    <property type="entry name" value="Acyl_transferase_dom"/>
</dbReference>
<dbReference type="InterPro" id="IPR016035">
    <property type="entry name" value="Acyl_Trfase/lysoPLipase"/>
</dbReference>
<dbReference type="OrthoDB" id="3543921at2"/>
<feature type="active site" evidence="6">
    <location>
        <position position="71"/>
    </location>
</feature>
<feature type="active site" evidence="6">
    <location>
        <position position="175"/>
    </location>
</feature>
<protein>
    <recommendedName>
        <fullName evidence="2">[acyl-carrier-protein] S-malonyltransferase</fullName>
        <ecNumber evidence="2">2.3.1.39</ecNumber>
    </recommendedName>
</protein>
<evidence type="ECO:0000256" key="6">
    <source>
        <dbReference type="PIRSR" id="PIRSR000446-1"/>
    </source>
</evidence>
<dbReference type="InterPro" id="IPR024925">
    <property type="entry name" value="Malonyl_CoA-ACP_transAc"/>
</dbReference>
<proteinExistence type="inferred from homology"/>
<accession>A0A7X1LSB0</accession>
<evidence type="ECO:0000259" key="7">
    <source>
        <dbReference type="SMART" id="SM00827"/>
    </source>
</evidence>
<dbReference type="SMART" id="SM00827">
    <property type="entry name" value="PKS_AT"/>
    <property type="match status" value="1"/>
</dbReference>
<keyword evidence="9" id="KW-1185">Reference proteome</keyword>
<reference evidence="8 9" key="1">
    <citation type="submission" date="2020-08" db="EMBL/GenBank/DDBJ databases">
        <title>Whole-Genome Sequence of French Clinical Streptomyces mexicanus Strain Q0842.</title>
        <authorList>
            <person name="Boxberger M."/>
            <person name="La Scola B."/>
        </authorList>
    </citation>
    <scope>NUCLEOTIDE SEQUENCE [LARGE SCALE GENOMIC DNA]</scope>
    <source>
        <strain evidence="8 9">Marseille-Q0842</strain>
    </source>
</reference>
<organism evidence="8 9">
    <name type="scientific">Streptomyces mexicanus</name>
    <dbReference type="NCBI Taxonomy" id="178566"/>
    <lineage>
        <taxon>Bacteria</taxon>
        <taxon>Bacillati</taxon>
        <taxon>Actinomycetota</taxon>
        <taxon>Actinomycetes</taxon>
        <taxon>Kitasatosporales</taxon>
        <taxon>Streptomycetaceae</taxon>
        <taxon>Streptomyces</taxon>
    </lineage>
</organism>
<dbReference type="EC" id="2.3.1.39" evidence="2"/>
<dbReference type="GO" id="GO:0004314">
    <property type="term" value="F:[acyl-carrier-protein] S-malonyltransferase activity"/>
    <property type="evidence" value="ECO:0007669"/>
    <property type="project" value="UniProtKB-EC"/>
</dbReference>
<dbReference type="SUPFAM" id="SSF55048">
    <property type="entry name" value="Probable ACP-binding domain of malonyl-CoA ACP transacylase"/>
    <property type="match status" value="1"/>
</dbReference>
<evidence type="ECO:0000256" key="4">
    <source>
        <dbReference type="ARBA" id="ARBA00023315"/>
    </source>
</evidence>
<evidence type="ECO:0000256" key="2">
    <source>
        <dbReference type="ARBA" id="ARBA00013258"/>
    </source>
</evidence>
<comment type="similarity">
    <text evidence="1">Belongs to the FabD family.</text>
</comment>
<name>A0A7X1LSB0_9ACTN</name>
<evidence type="ECO:0000256" key="1">
    <source>
        <dbReference type="ARBA" id="ARBA00008217"/>
    </source>
</evidence>
<gene>
    <name evidence="8" type="ORF">H1R13_14675</name>
</gene>
<dbReference type="AlphaFoldDB" id="A0A7X1LSB0"/>
<dbReference type="Proteomes" id="UP000517694">
    <property type="component" value="Unassembled WGS sequence"/>
</dbReference>
<comment type="caution">
    <text evidence="8">The sequence shown here is derived from an EMBL/GenBank/DDBJ whole genome shotgun (WGS) entry which is preliminary data.</text>
</comment>
<evidence type="ECO:0000313" key="9">
    <source>
        <dbReference type="Proteomes" id="UP000517694"/>
    </source>
</evidence>
<dbReference type="Pfam" id="PF00698">
    <property type="entry name" value="Acyl_transf_1"/>
    <property type="match status" value="1"/>
</dbReference>
<dbReference type="EMBL" id="JACMHY010000005">
    <property type="protein sequence ID" value="MBC2866186.1"/>
    <property type="molecule type" value="Genomic_DNA"/>
</dbReference>
<dbReference type="PANTHER" id="PTHR42681:SF1">
    <property type="entry name" value="MALONYL-COA-ACYL CARRIER PROTEIN TRANSACYLASE, MITOCHONDRIAL"/>
    <property type="match status" value="1"/>
</dbReference>
<feature type="domain" description="Malonyl-CoA:ACP transacylase (MAT)" evidence="7">
    <location>
        <begin position="1"/>
        <end position="268"/>
    </location>
</feature>
<dbReference type="InterPro" id="IPR001227">
    <property type="entry name" value="Ac_transferase_dom_sf"/>
</dbReference>
<dbReference type="InterPro" id="IPR050858">
    <property type="entry name" value="Mal-CoA-ACP_Trans/PKS_FabD"/>
</dbReference>
<evidence type="ECO:0000313" key="8">
    <source>
        <dbReference type="EMBL" id="MBC2866186.1"/>
    </source>
</evidence>
<dbReference type="PIRSF" id="PIRSF000446">
    <property type="entry name" value="Mct"/>
    <property type="match status" value="1"/>
</dbReference>
<keyword evidence="4" id="KW-0012">Acyltransferase</keyword>
<dbReference type="InterPro" id="IPR016036">
    <property type="entry name" value="Malonyl_transacylase_ACP-bd"/>
</dbReference>
<evidence type="ECO:0000256" key="3">
    <source>
        <dbReference type="ARBA" id="ARBA00022679"/>
    </source>
</evidence>
<dbReference type="GO" id="GO:0006633">
    <property type="term" value="P:fatty acid biosynthetic process"/>
    <property type="evidence" value="ECO:0007669"/>
    <property type="project" value="TreeGrafter"/>
</dbReference>
<dbReference type="Gene3D" id="3.40.366.10">
    <property type="entry name" value="Malonyl-Coenzyme A Acyl Carrier Protein, domain 2"/>
    <property type="match status" value="1"/>
</dbReference>
<dbReference type="GO" id="GO:0005829">
    <property type="term" value="C:cytosol"/>
    <property type="evidence" value="ECO:0007669"/>
    <property type="project" value="TreeGrafter"/>
</dbReference>
<sequence length="269" mass="29009">MGEALFERYPRQTAAASELLGYSVAELCRDNPGDRLADTRYVQPAVFLVNALSWLDLERSGRRYDYFAGHSLGEFNALVAAGVIDLMDGLALVRRRAELMAGVTGGAMVAVVGMDSARVETTLRTAGFNLVHVANRNSDRQVTVAGDRRQLALAAKALRGPGVRVLPVHVSGPFHTPAMAPAGRAFADVLRGYEFRAGHTPVMSSVTAAEFDPGQAVQLLSRQISRPVEWVRTVRALRAAGVDHFDEADGTTLTAFIARIAAQPTEEHV</sequence>
<dbReference type="Gene3D" id="3.30.70.250">
    <property type="entry name" value="Malonyl-CoA ACP transacylase, ACP-binding"/>
    <property type="match status" value="1"/>
</dbReference>
<keyword evidence="3 8" id="KW-0808">Transferase</keyword>
<evidence type="ECO:0000256" key="5">
    <source>
        <dbReference type="ARBA" id="ARBA00048462"/>
    </source>
</evidence>
<dbReference type="SUPFAM" id="SSF52151">
    <property type="entry name" value="FabD/lysophospholipase-like"/>
    <property type="match status" value="1"/>
</dbReference>